<keyword evidence="1" id="KW-0812">Transmembrane</keyword>
<accession>A0A1Y1XPX4</accession>
<sequence length="138" mass="15954">MLDLKTNNGRELFYVVQVFGGIYMVLSFVMSILLFYIKDANRYGAKFEMLSTCILIIIITVFNIVLQKKATGGEFEYNGEFHNKLFLNLFEVTKGGKMLFTFLSIYMLFASITLPVLQFYKNRKNGVLSDASYYELKN</sequence>
<reference evidence="2 3" key="1">
    <citation type="submission" date="2016-08" db="EMBL/GenBank/DDBJ databases">
        <title>A Parts List for Fungal Cellulosomes Revealed by Comparative Genomics.</title>
        <authorList>
            <consortium name="DOE Joint Genome Institute"/>
            <person name="Haitjema C.H."/>
            <person name="Gilmore S.P."/>
            <person name="Henske J.K."/>
            <person name="Solomon K.V."/>
            <person name="De Groot R."/>
            <person name="Kuo A."/>
            <person name="Mondo S.J."/>
            <person name="Salamov A.A."/>
            <person name="Labutti K."/>
            <person name="Zhao Z."/>
            <person name="Chiniquy J."/>
            <person name="Barry K."/>
            <person name="Brewer H.M."/>
            <person name="Purvine S.O."/>
            <person name="Wright A.T."/>
            <person name="Boxma B."/>
            <person name="Van Alen T."/>
            <person name="Hackstein J.H."/>
            <person name="Baker S.E."/>
            <person name="Grigoriev I.V."/>
            <person name="O'Malley M.A."/>
        </authorList>
    </citation>
    <scope>NUCLEOTIDE SEQUENCE [LARGE SCALE GENOMIC DNA]</scope>
    <source>
        <strain evidence="2 3">S4</strain>
    </source>
</reference>
<proteinExistence type="predicted"/>
<evidence type="ECO:0000313" key="3">
    <source>
        <dbReference type="Proteomes" id="UP000193944"/>
    </source>
</evidence>
<keyword evidence="1" id="KW-1133">Transmembrane helix</keyword>
<evidence type="ECO:0000313" key="2">
    <source>
        <dbReference type="EMBL" id="ORX87566.1"/>
    </source>
</evidence>
<protein>
    <submittedName>
        <fullName evidence="2">Uncharacterized protein</fullName>
    </submittedName>
</protein>
<reference evidence="2 3" key="2">
    <citation type="submission" date="2016-08" db="EMBL/GenBank/DDBJ databases">
        <title>Pervasive Adenine N6-methylation of Active Genes in Fungi.</title>
        <authorList>
            <consortium name="DOE Joint Genome Institute"/>
            <person name="Mondo S.J."/>
            <person name="Dannebaum R.O."/>
            <person name="Kuo R.C."/>
            <person name="Labutti K."/>
            <person name="Haridas S."/>
            <person name="Kuo A."/>
            <person name="Salamov A."/>
            <person name="Ahrendt S.R."/>
            <person name="Lipzen A."/>
            <person name="Sullivan W."/>
            <person name="Andreopoulos W.B."/>
            <person name="Clum A."/>
            <person name="Lindquist E."/>
            <person name="Daum C."/>
            <person name="Ramamoorthy G.K."/>
            <person name="Gryganskyi A."/>
            <person name="Culley D."/>
            <person name="Magnuson J.K."/>
            <person name="James T.Y."/>
            <person name="O'Malley M.A."/>
            <person name="Stajich J.E."/>
            <person name="Spatafora J.W."/>
            <person name="Visel A."/>
            <person name="Grigoriev I.V."/>
        </authorList>
    </citation>
    <scope>NUCLEOTIDE SEQUENCE [LARGE SCALE GENOMIC DNA]</scope>
    <source>
        <strain evidence="2 3">S4</strain>
    </source>
</reference>
<dbReference type="EMBL" id="MCFG01000007">
    <property type="protein sequence ID" value="ORX87566.1"/>
    <property type="molecule type" value="Genomic_DNA"/>
</dbReference>
<keyword evidence="1" id="KW-0472">Membrane</keyword>
<feature type="transmembrane region" description="Helical" evidence="1">
    <location>
        <begin position="49"/>
        <end position="66"/>
    </location>
</feature>
<dbReference type="OrthoDB" id="10399148at2759"/>
<feature type="transmembrane region" description="Helical" evidence="1">
    <location>
        <begin position="12"/>
        <end position="37"/>
    </location>
</feature>
<dbReference type="STRING" id="1754192.A0A1Y1XPX4"/>
<evidence type="ECO:0000256" key="1">
    <source>
        <dbReference type="SAM" id="Phobius"/>
    </source>
</evidence>
<name>A0A1Y1XPX4_9FUNG</name>
<gene>
    <name evidence="2" type="ORF">BCR32DRAFT_324398</name>
</gene>
<organism evidence="2 3">
    <name type="scientific">Anaeromyces robustus</name>
    <dbReference type="NCBI Taxonomy" id="1754192"/>
    <lineage>
        <taxon>Eukaryota</taxon>
        <taxon>Fungi</taxon>
        <taxon>Fungi incertae sedis</taxon>
        <taxon>Chytridiomycota</taxon>
        <taxon>Chytridiomycota incertae sedis</taxon>
        <taxon>Neocallimastigomycetes</taxon>
        <taxon>Neocallimastigales</taxon>
        <taxon>Neocallimastigaceae</taxon>
        <taxon>Anaeromyces</taxon>
    </lineage>
</organism>
<dbReference type="Proteomes" id="UP000193944">
    <property type="component" value="Unassembled WGS sequence"/>
</dbReference>
<comment type="caution">
    <text evidence="2">The sequence shown here is derived from an EMBL/GenBank/DDBJ whole genome shotgun (WGS) entry which is preliminary data.</text>
</comment>
<dbReference type="AlphaFoldDB" id="A0A1Y1XPX4"/>
<keyword evidence="3" id="KW-1185">Reference proteome</keyword>
<feature type="transmembrane region" description="Helical" evidence="1">
    <location>
        <begin position="98"/>
        <end position="120"/>
    </location>
</feature>